<feature type="signal peptide" evidence="1">
    <location>
        <begin position="1"/>
        <end position="23"/>
    </location>
</feature>
<name>A0A089N9T5_9BACL</name>
<evidence type="ECO:0008006" key="4">
    <source>
        <dbReference type="Google" id="ProtNLM"/>
    </source>
</evidence>
<proteinExistence type="predicted"/>
<evidence type="ECO:0000313" key="3">
    <source>
        <dbReference type="Proteomes" id="UP000029507"/>
    </source>
</evidence>
<dbReference type="RefSeq" id="WP_038698754.1">
    <property type="nucleotide sequence ID" value="NZ_CP009286.1"/>
</dbReference>
<accession>A0A089N9T5</accession>
<keyword evidence="3" id="KW-1185">Reference proteome</keyword>
<protein>
    <recommendedName>
        <fullName evidence="4">SH3b domain-containing protein</fullName>
    </recommendedName>
</protein>
<organism evidence="2 3">
    <name type="scientific">Paenibacillus stellifer</name>
    <dbReference type="NCBI Taxonomy" id="169760"/>
    <lineage>
        <taxon>Bacteria</taxon>
        <taxon>Bacillati</taxon>
        <taxon>Bacillota</taxon>
        <taxon>Bacilli</taxon>
        <taxon>Bacillales</taxon>
        <taxon>Paenibacillaceae</taxon>
        <taxon>Paenibacillus</taxon>
    </lineage>
</organism>
<reference evidence="2 3" key="1">
    <citation type="submission" date="2014-08" db="EMBL/GenBank/DDBJ databases">
        <title>Comparative genomics of the Paenibacillus odorifer group.</title>
        <authorList>
            <person name="den Bakker H.C."/>
            <person name="Tsai Y.-C."/>
            <person name="Martin N."/>
            <person name="Korlach J."/>
            <person name="Wiedmann M."/>
        </authorList>
    </citation>
    <scope>NUCLEOTIDE SEQUENCE [LARGE SCALE GENOMIC DNA]</scope>
    <source>
        <strain evidence="2 3">DSM 14472</strain>
    </source>
</reference>
<gene>
    <name evidence="2" type="ORF">PSTEL_23175</name>
</gene>
<evidence type="ECO:0000256" key="1">
    <source>
        <dbReference type="SAM" id="SignalP"/>
    </source>
</evidence>
<dbReference type="OrthoDB" id="2666323at2"/>
<dbReference type="Proteomes" id="UP000029507">
    <property type="component" value="Chromosome"/>
</dbReference>
<feature type="chain" id="PRO_5039582395" description="SH3b domain-containing protein" evidence="1">
    <location>
        <begin position="24"/>
        <end position="124"/>
    </location>
</feature>
<keyword evidence="1" id="KW-0732">Signal</keyword>
<dbReference type="KEGG" id="pste:PSTEL_23175"/>
<dbReference type="AlphaFoldDB" id="A0A089N9T5"/>
<dbReference type="HOGENOM" id="CLU_1925506_0_0_9"/>
<dbReference type="EMBL" id="CP009286">
    <property type="protein sequence ID" value="AIQ65574.1"/>
    <property type="molecule type" value="Genomic_DNA"/>
</dbReference>
<evidence type="ECO:0000313" key="2">
    <source>
        <dbReference type="EMBL" id="AIQ65574.1"/>
    </source>
</evidence>
<sequence length="124" mass="12760">MKRIVSIATAIGLAASIGATASAADVPGTATAAPETVTTSTYSEPVITPADVVPATPVLVLTGNTPFYFTNGSTMLKAGVLAPQTVDTTGEVATDAYGNEWREVYTWLGLAWVMVPSPTDVLMP</sequence>